<proteinExistence type="predicted"/>
<accession>A0A0V0RLH2</accession>
<keyword evidence="2" id="KW-1185">Reference proteome</keyword>
<dbReference type="AlphaFoldDB" id="A0A0V0RLH2"/>
<dbReference type="EMBL" id="JYDL01000136">
    <property type="protein sequence ID" value="KRX15255.1"/>
    <property type="molecule type" value="Genomic_DNA"/>
</dbReference>
<gene>
    <name evidence="1" type="ORF">T07_10895</name>
</gene>
<sequence length="60" mass="6847">LYYMGTKCCGAVAFSKITDKIIMQASRCKPPVSKIRRRKSEPVEIVCRLMKPYETSTYGL</sequence>
<evidence type="ECO:0000313" key="1">
    <source>
        <dbReference type="EMBL" id="KRX15255.1"/>
    </source>
</evidence>
<organism evidence="1 2">
    <name type="scientific">Trichinella nelsoni</name>
    <dbReference type="NCBI Taxonomy" id="6336"/>
    <lineage>
        <taxon>Eukaryota</taxon>
        <taxon>Metazoa</taxon>
        <taxon>Ecdysozoa</taxon>
        <taxon>Nematoda</taxon>
        <taxon>Enoplea</taxon>
        <taxon>Dorylaimia</taxon>
        <taxon>Trichinellida</taxon>
        <taxon>Trichinellidae</taxon>
        <taxon>Trichinella</taxon>
    </lineage>
</organism>
<dbReference type="Proteomes" id="UP000054630">
    <property type="component" value="Unassembled WGS sequence"/>
</dbReference>
<name>A0A0V0RLH2_9BILA</name>
<feature type="non-terminal residue" evidence="1">
    <location>
        <position position="60"/>
    </location>
</feature>
<comment type="caution">
    <text evidence="1">The sequence shown here is derived from an EMBL/GenBank/DDBJ whole genome shotgun (WGS) entry which is preliminary data.</text>
</comment>
<feature type="non-terminal residue" evidence="1">
    <location>
        <position position="1"/>
    </location>
</feature>
<reference evidence="1 2" key="1">
    <citation type="submission" date="2015-01" db="EMBL/GenBank/DDBJ databases">
        <title>Evolution of Trichinella species and genotypes.</title>
        <authorList>
            <person name="Korhonen P.K."/>
            <person name="Edoardo P."/>
            <person name="Giuseppe L.R."/>
            <person name="Gasser R.B."/>
        </authorList>
    </citation>
    <scope>NUCLEOTIDE SEQUENCE [LARGE SCALE GENOMIC DNA]</scope>
    <source>
        <strain evidence="1">ISS37</strain>
    </source>
</reference>
<protein>
    <submittedName>
        <fullName evidence="1">Uncharacterized protein</fullName>
    </submittedName>
</protein>
<evidence type="ECO:0000313" key="2">
    <source>
        <dbReference type="Proteomes" id="UP000054630"/>
    </source>
</evidence>